<dbReference type="PROSITE" id="PS50127">
    <property type="entry name" value="UBC_2"/>
    <property type="match status" value="1"/>
</dbReference>
<dbReference type="PANTHER" id="PTHR46116:SF15">
    <property type="entry name" value="(E3-INDEPENDENT) E2 UBIQUITIN-CONJUGATING ENZYME"/>
    <property type="match status" value="1"/>
</dbReference>
<reference evidence="5" key="1">
    <citation type="journal article" date="2020" name="Stud. Mycol.">
        <title>101 Dothideomycetes genomes: a test case for predicting lifestyles and emergence of pathogens.</title>
        <authorList>
            <person name="Haridas S."/>
            <person name="Albert R."/>
            <person name="Binder M."/>
            <person name="Bloem J."/>
            <person name="Labutti K."/>
            <person name="Salamov A."/>
            <person name="Andreopoulos B."/>
            <person name="Baker S."/>
            <person name="Barry K."/>
            <person name="Bills G."/>
            <person name="Bluhm B."/>
            <person name="Cannon C."/>
            <person name="Castanera R."/>
            <person name="Culley D."/>
            <person name="Daum C."/>
            <person name="Ezra D."/>
            <person name="Gonzalez J."/>
            <person name="Henrissat B."/>
            <person name="Kuo A."/>
            <person name="Liang C."/>
            <person name="Lipzen A."/>
            <person name="Lutzoni F."/>
            <person name="Magnuson J."/>
            <person name="Mondo S."/>
            <person name="Nolan M."/>
            <person name="Ohm R."/>
            <person name="Pangilinan J."/>
            <person name="Park H.-J."/>
            <person name="Ramirez L."/>
            <person name="Alfaro M."/>
            <person name="Sun H."/>
            <person name="Tritt A."/>
            <person name="Yoshinaga Y."/>
            <person name="Zwiers L.-H."/>
            <person name="Turgeon B."/>
            <person name="Goodwin S."/>
            <person name="Spatafora J."/>
            <person name="Crous P."/>
            <person name="Grigoriev I."/>
        </authorList>
    </citation>
    <scope>NUCLEOTIDE SEQUENCE</scope>
    <source>
        <strain evidence="5">CBS 122368</strain>
    </source>
</reference>
<feature type="region of interest" description="Disordered" evidence="3">
    <location>
        <begin position="1"/>
        <end position="112"/>
    </location>
</feature>
<dbReference type="GeneID" id="54576482"/>
<feature type="compositionally biased region" description="Low complexity" evidence="3">
    <location>
        <begin position="76"/>
        <end position="92"/>
    </location>
</feature>
<dbReference type="SUPFAM" id="SSF54495">
    <property type="entry name" value="UBC-like"/>
    <property type="match status" value="1"/>
</dbReference>
<dbReference type="SMART" id="SM00212">
    <property type="entry name" value="UBCc"/>
    <property type="match status" value="1"/>
</dbReference>
<feature type="domain" description="UBC core" evidence="4">
    <location>
        <begin position="518"/>
        <end position="690"/>
    </location>
</feature>
<evidence type="ECO:0000313" key="5">
    <source>
        <dbReference type="EMBL" id="KAF2254439.1"/>
    </source>
</evidence>
<dbReference type="PANTHER" id="PTHR46116">
    <property type="entry name" value="(E3-INDEPENDENT) E2 UBIQUITIN-CONJUGATING ENZYME"/>
    <property type="match status" value="1"/>
</dbReference>
<feature type="region of interest" description="Disordered" evidence="3">
    <location>
        <begin position="750"/>
        <end position="803"/>
    </location>
</feature>
<dbReference type="OrthoDB" id="47801at2759"/>
<organism evidence="5 6">
    <name type="scientific">Trematosphaeria pertusa</name>
    <dbReference type="NCBI Taxonomy" id="390896"/>
    <lineage>
        <taxon>Eukaryota</taxon>
        <taxon>Fungi</taxon>
        <taxon>Dikarya</taxon>
        <taxon>Ascomycota</taxon>
        <taxon>Pezizomycotina</taxon>
        <taxon>Dothideomycetes</taxon>
        <taxon>Pleosporomycetidae</taxon>
        <taxon>Pleosporales</taxon>
        <taxon>Massarineae</taxon>
        <taxon>Trematosphaeriaceae</taxon>
        <taxon>Trematosphaeria</taxon>
    </lineage>
</organism>
<dbReference type="Gene3D" id="3.10.110.10">
    <property type="entry name" value="Ubiquitin Conjugating Enzyme"/>
    <property type="match status" value="1"/>
</dbReference>
<feature type="compositionally biased region" description="Basic and acidic residues" evidence="3">
    <location>
        <begin position="98"/>
        <end position="107"/>
    </location>
</feature>
<feature type="compositionally biased region" description="Polar residues" evidence="3">
    <location>
        <begin position="27"/>
        <end position="39"/>
    </location>
</feature>
<protein>
    <recommendedName>
        <fullName evidence="4">UBC core domain-containing protein</fullName>
    </recommendedName>
</protein>
<gene>
    <name evidence="5" type="ORF">BU26DRAFT_416322</name>
</gene>
<keyword evidence="6" id="KW-1185">Reference proteome</keyword>
<dbReference type="Proteomes" id="UP000800094">
    <property type="component" value="Unassembled WGS sequence"/>
</dbReference>
<dbReference type="GO" id="GO:0061631">
    <property type="term" value="F:ubiquitin conjugating enzyme activity"/>
    <property type="evidence" value="ECO:0007669"/>
    <property type="project" value="TreeGrafter"/>
</dbReference>
<dbReference type="Pfam" id="PF00179">
    <property type="entry name" value="UQ_con"/>
    <property type="match status" value="1"/>
</dbReference>
<dbReference type="RefSeq" id="XP_033689443.1">
    <property type="nucleotide sequence ID" value="XM_033823152.1"/>
</dbReference>
<evidence type="ECO:0000256" key="1">
    <source>
        <dbReference type="ARBA" id="ARBA00022679"/>
    </source>
</evidence>
<dbReference type="InterPro" id="IPR016135">
    <property type="entry name" value="UBQ-conjugating_enzyme/RWD"/>
</dbReference>
<dbReference type="InterPro" id="IPR000608">
    <property type="entry name" value="UBC"/>
</dbReference>
<accession>A0A6A6IVI3</accession>
<dbReference type="AlphaFoldDB" id="A0A6A6IVI3"/>
<dbReference type="EMBL" id="ML987190">
    <property type="protein sequence ID" value="KAF2254439.1"/>
    <property type="molecule type" value="Genomic_DNA"/>
</dbReference>
<name>A0A6A6IVI3_9PLEO</name>
<proteinExistence type="predicted"/>
<evidence type="ECO:0000259" key="4">
    <source>
        <dbReference type="PROSITE" id="PS50127"/>
    </source>
</evidence>
<evidence type="ECO:0000256" key="3">
    <source>
        <dbReference type="SAM" id="MobiDB-lite"/>
    </source>
</evidence>
<sequence>MSGGSGPPGDDEEASLRLARQLDAELNSDQPAHTASSSLRDPDYHASLALAKQLNDELNHPEQVYPEEPNPFASDAGAAAELSSSSPLELPLRGGGKAGKEPVRPCHQDSNTTYSGTTYSKTLSTLKDFINIVASRKCAKCNTHLIQSADDVENLFKGWVTGKVAMCSWLKCKKCSTTACIACPSQTSSKQMSVKVGSTQISWCCSRGRLFMIWVVLCGFDQQYCTAKQREAAKSGKGRSHTSSGTGYGGTNRLARLGDYDSGVGYGGDEDHFGFPFGRRGGSLQARQDPGKAKAQSAQQVTDEFHKTMLAYLEELLPSLDRESRFDLDPPEAVTDLLLDSKILNYCAELLRNDSLDDASKRKDLYQALLNFLRIIGTHHITANLTMFKERPVHPDSVNILTLSFARNDHGPGKETTISLADGLRNLNIQSNIMLKNAARNEQEFKTNEGQDLLWLCRQISDLSEWLLKNTKGGCGSGAKSSSNGPNDRGIIEVRDSDIFATHRFAGEAMGVRHSAPGRIKRLITEITTLKTGLPPGIFVKYAESRLDMMKFVIVGPSGTPYENGLFEFDLFCTAEFPNRSPKCFFRGAAGGMPFNPNLHSDGKGKFCIRALINTVCLSLLGTWLGEPWRPGQSTILQILISIQAMIFCEEPMYNEPDEPVDKGRSRMYNQTIRALTTSYALLDWVENPPKLWQDVADLHFKKNANKILQTAGQWANENIDPPGGRGRYGLQPSQTLGQLQNALQKKYGVTTSTQQNTGWNPPSGTGPRYGSGYGSSHAPGGGSGYGYGSGTGQGGHGGARRY</sequence>
<keyword evidence="2" id="KW-0833">Ubl conjugation pathway</keyword>
<feature type="compositionally biased region" description="Polar residues" evidence="3">
    <location>
        <begin position="750"/>
        <end position="764"/>
    </location>
</feature>
<feature type="compositionally biased region" description="Gly residues" evidence="3">
    <location>
        <begin position="768"/>
        <end position="803"/>
    </location>
</feature>
<evidence type="ECO:0000313" key="6">
    <source>
        <dbReference type="Proteomes" id="UP000800094"/>
    </source>
</evidence>
<keyword evidence="1" id="KW-0808">Transferase</keyword>
<evidence type="ECO:0000256" key="2">
    <source>
        <dbReference type="ARBA" id="ARBA00022786"/>
    </source>
</evidence>